<protein>
    <submittedName>
        <fullName evidence="4">Quinone oxidoreductase 1</fullName>
        <ecNumber evidence="4">1.6.5.5</ecNumber>
    </submittedName>
</protein>
<evidence type="ECO:0000256" key="2">
    <source>
        <dbReference type="ARBA" id="ARBA00023002"/>
    </source>
</evidence>
<sequence>MAIAIIATAYGGPEVLTPIEIDVPAPGPGEVTVEVRAAGVNPFDYKRYSGAFGTDPDALPMRLGGEVSGVVTAVGPDAVGPAGPIHLGDEVLARVDGGYATAVTARADRVVPKPKAVSWEVAAGIQAVGGTAVHTLAATAVRAGDTVLVHGAAGSVGATAAQLAVARGARVIGTAAPARHERLRGYGVEPVAYGPGLADRVRALARGGVDAAIDTVGTDEAVDVSLALVADRARIATIAAFARVAETGIKALGGGPGADPGTEIRAGAWRELLELLGADKLELVVAATYPLTEVAAAHEFVIAGHAGGKVVLLP</sequence>
<dbReference type="STRING" id="1406858.GCA_000710895_04364"/>
<keyword evidence="1" id="KW-0521">NADP</keyword>
<dbReference type="EMBL" id="UGRY01000002">
    <property type="protein sequence ID" value="SUA79733.1"/>
    <property type="molecule type" value="Genomic_DNA"/>
</dbReference>
<keyword evidence="5" id="KW-1185">Reference proteome</keyword>
<dbReference type="SUPFAM" id="SSF50129">
    <property type="entry name" value="GroES-like"/>
    <property type="match status" value="1"/>
</dbReference>
<evidence type="ECO:0000313" key="4">
    <source>
        <dbReference type="EMBL" id="SUA79733.1"/>
    </source>
</evidence>
<dbReference type="SMART" id="SM00829">
    <property type="entry name" value="PKS_ER"/>
    <property type="match status" value="1"/>
</dbReference>
<keyword evidence="2 4" id="KW-0560">Oxidoreductase</keyword>
<dbReference type="Proteomes" id="UP000255467">
    <property type="component" value="Unassembled WGS sequence"/>
</dbReference>
<evidence type="ECO:0000256" key="1">
    <source>
        <dbReference type="ARBA" id="ARBA00022857"/>
    </source>
</evidence>
<name>A0A378YSI3_9NOCA</name>
<dbReference type="GO" id="GO:0070402">
    <property type="term" value="F:NADPH binding"/>
    <property type="evidence" value="ECO:0007669"/>
    <property type="project" value="TreeGrafter"/>
</dbReference>
<dbReference type="Gene3D" id="3.90.180.10">
    <property type="entry name" value="Medium-chain alcohol dehydrogenases, catalytic domain"/>
    <property type="match status" value="1"/>
</dbReference>
<feature type="domain" description="Enoyl reductase (ER)" evidence="3">
    <location>
        <begin position="11"/>
        <end position="312"/>
    </location>
</feature>
<dbReference type="Gene3D" id="3.40.50.720">
    <property type="entry name" value="NAD(P)-binding Rossmann-like Domain"/>
    <property type="match status" value="1"/>
</dbReference>
<dbReference type="InterPro" id="IPR013154">
    <property type="entry name" value="ADH-like_N"/>
</dbReference>
<dbReference type="Pfam" id="PF13602">
    <property type="entry name" value="ADH_zinc_N_2"/>
    <property type="match status" value="1"/>
</dbReference>
<proteinExistence type="predicted"/>
<reference evidence="4 5" key="1">
    <citation type="submission" date="2018-06" db="EMBL/GenBank/DDBJ databases">
        <authorList>
            <consortium name="Pathogen Informatics"/>
            <person name="Doyle S."/>
        </authorList>
    </citation>
    <scope>NUCLEOTIDE SEQUENCE [LARGE SCALE GENOMIC DNA]</scope>
    <source>
        <strain evidence="4 5">NCTC1934</strain>
    </source>
</reference>
<dbReference type="GO" id="GO:0035925">
    <property type="term" value="F:mRNA 3'-UTR AU-rich region binding"/>
    <property type="evidence" value="ECO:0007669"/>
    <property type="project" value="TreeGrafter"/>
</dbReference>
<dbReference type="RefSeq" id="WP_115061558.1">
    <property type="nucleotide sequence ID" value="NZ_UGRY01000002.1"/>
</dbReference>
<evidence type="ECO:0000259" key="3">
    <source>
        <dbReference type="SMART" id="SM00829"/>
    </source>
</evidence>
<dbReference type="EC" id="1.6.5.5" evidence="4"/>
<dbReference type="CDD" id="cd05289">
    <property type="entry name" value="MDR_like_2"/>
    <property type="match status" value="1"/>
</dbReference>
<accession>A0A378YSI3</accession>
<dbReference type="GO" id="GO:0005829">
    <property type="term" value="C:cytosol"/>
    <property type="evidence" value="ECO:0007669"/>
    <property type="project" value="TreeGrafter"/>
</dbReference>
<dbReference type="AlphaFoldDB" id="A0A378YSI3"/>
<gene>
    <name evidence="4" type="primary">qorA_3</name>
    <name evidence="4" type="ORF">NCTC1934_03936</name>
</gene>
<dbReference type="SUPFAM" id="SSF51735">
    <property type="entry name" value="NAD(P)-binding Rossmann-fold domains"/>
    <property type="match status" value="1"/>
</dbReference>
<dbReference type="InterPro" id="IPR036291">
    <property type="entry name" value="NAD(P)-bd_dom_sf"/>
</dbReference>
<dbReference type="PANTHER" id="PTHR48106">
    <property type="entry name" value="QUINONE OXIDOREDUCTASE PIG3-RELATED"/>
    <property type="match status" value="1"/>
</dbReference>
<evidence type="ECO:0000313" key="5">
    <source>
        <dbReference type="Proteomes" id="UP000255467"/>
    </source>
</evidence>
<dbReference type="InterPro" id="IPR011032">
    <property type="entry name" value="GroES-like_sf"/>
</dbReference>
<dbReference type="OrthoDB" id="9801186at2"/>
<organism evidence="4 5">
    <name type="scientific">Nocardia otitidiscaviarum</name>
    <dbReference type="NCBI Taxonomy" id="1823"/>
    <lineage>
        <taxon>Bacteria</taxon>
        <taxon>Bacillati</taxon>
        <taxon>Actinomycetota</taxon>
        <taxon>Actinomycetes</taxon>
        <taxon>Mycobacteriales</taxon>
        <taxon>Nocardiaceae</taxon>
        <taxon>Nocardia</taxon>
    </lineage>
</organism>
<dbReference type="Pfam" id="PF08240">
    <property type="entry name" value="ADH_N"/>
    <property type="match status" value="1"/>
</dbReference>
<dbReference type="PANTHER" id="PTHR48106:SF13">
    <property type="entry name" value="QUINONE OXIDOREDUCTASE-RELATED"/>
    <property type="match status" value="1"/>
</dbReference>
<dbReference type="GO" id="GO:0003960">
    <property type="term" value="F:quinone reductase (NADPH) activity"/>
    <property type="evidence" value="ECO:0007669"/>
    <property type="project" value="UniProtKB-EC"/>
</dbReference>
<dbReference type="InterPro" id="IPR020843">
    <property type="entry name" value="ER"/>
</dbReference>